<evidence type="ECO:0000313" key="2">
    <source>
        <dbReference type="EMBL" id="MFD0794779.1"/>
    </source>
</evidence>
<dbReference type="InterPro" id="IPR013783">
    <property type="entry name" value="Ig-like_fold"/>
</dbReference>
<evidence type="ECO:0000256" key="1">
    <source>
        <dbReference type="SAM" id="SignalP"/>
    </source>
</evidence>
<proteinExistence type="predicted"/>
<dbReference type="Proteomes" id="UP001597010">
    <property type="component" value="Unassembled WGS sequence"/>
</dbReference>
<comment type="caution">
    <text evidence="2">The sequence shown here is derived from an EMBL/GenBank/DDBJ whole genome shotgun (WGS) entry which is preliminary data.</text>
</comment>
<dbReference type="SUPFAM" id="SSF49299">
    <property type="entry name" value="PKD domain"/>
    <property type="match status" value="1"/>
</dbReference>
<keyword evidence="1" id="KW-0732">Signal</keyword>
<dbReference type="Gene3D" id="2.60.120.260">
    <property type="entry name" value="Galactose-binding domain-like"/>
    <property type="match status" value="1"/>
</dbReference>
<organism evidence="2 3">
    <name type="scientific">Mucilaginibacter litoreus</name>
    <dbReference type="NCBI Taxonomy" id="1048221"/>
    <lineage>
        <taxon>Bacteria</taxon>
        <taxon>Pseudomonadati</taxon>
        <taxon>Bacteroidota</taxon>
        <taxon>Sphingobacteriia</taxon>
        <taxon>Sphingobacteriales</taxon>
        <taxon>Sphingobacteriaceae</taxon>
        <taxon>Mucilaginibacter</taxon>
    </lineage>
</organism>
<keyword evidence="3" id="KW-1185">Reference proteome</keyword>
<reference evidence="3" key="1">
    <citation type="journal article" date="2019" name="Int. J. Syst. Evol. Microbiol.">
        <title>The Global Catalogue of Microorganisms (GCM) 10K type strain sequencing project: providing services to taxonomists for standard genome sequencing and annotation.</title>
        <authorList>
            <consortium name="The Broad Institute Genomics Platform"/>
            <consortium name="The Broad Institute Genome Sequencing Center for Infectious Disease"/>
            <person name="Wu L."/>
            <person name="Ma J."/>
        </authorList>
    </citation>
    <scope>NUCLEOTIDE SEQUENCE [LARGE SCALE GENOMIC DNA]</scope>
    <source>
        <strain evidence="3">CCUG 61484</strain>
    </source>
</reference>
<accession>A0ABW3AWU8</accession>
<sequence length="644" mass="68775">MPTLFKFTLLCLFMLMTFKLSAQVCNGSLGDPIIKEDFGAVSPQFPNTTYTYVGTSCPEDGQYALVKQESGCHPDTWYSVLKDHTGNGGYMMLVNASYDTGEFYRKSTDIELCGETTYEFSAYIKNLVLPSAASTHNKPNITFVIETVNGAQLKSYSTGPIYETTSADEWVKYGTYFTTPAGGAKVVVRMINNAPGGAGNDLLLDDIAFRACGPIVQANFTGGSAPSTQEDLCVGETGSYTITATPSSGYDQPEYQWQKNYNDGNGWVDISGENGLMLNITLTNAQLGSYQYRLGTAEAGNISSVNCRVYSNEVTVGVTAYPVIPTIAAQTKCEGDPLVLTAGGGVNYEWTLPDGSKNTANPLTIAALTLANKGQYNVKVISAQGCSTEATTQVNVIAKPQPQITVGETSICKGSSTVLTVNSPGAVSYQWAPAEGLSDATSANPVASPAQTTTYTVTVTNASQCINTAQVQIEVRDVPVANAGDDKKIFEGQSVVLNGSATGDVAGYSWSPASYLDNPNSLTPTANPPNDITYKLTVTSANGCGIDDSDVFIRVFKKIVIPSTFTPNSDGVNDLWNIEALETYPESVLAVYTRNGKQVFQSRGYSRPWDGKSSGQALPAGTYYYVIDLKNGTPKMSGWVMILK</sequence>
<name>A0ABW3AWU8_9SPHI</name>
<dbReference type="Pfam" id="PF13585">
    <property type="entry name" value="CHU_C"/>
    <property type="match status" value="1"/>
</dbReference>
<dbReference type="NCBIfam" id="TIGR04131">
    <property type="entry name" value="Bac_Flav_CTERM"/>
    <property type="match status" value="1"/>
</dbReference>
<gene>
    <name evidence="2" type="ORF">ACFQZX_14225</name>
</gene>
<dbReference type="EMBL" id="JBHTHZ010000013">
    <property type="protein sequence ID" value="MFD0794779.1"/>
    <property type="molecule type" value="Genomic_DNA"/>
</dbReference>
<dbReference type="InterPro" id="IPR026341">
    <property type="entry name" value="T9SS_type_B"/>
</dbReference>
<evidence type="ECO:0000313" key="3">
    <source>
        <dbReference type="Proteomes" id="UP001597010"/>
    </source>
</evidence>
<feature type="signal peptide" evidence="1">
    <location>
        <begin position="1"/>
        <end position="22"/>
    </location>
</feature>
<dbReference type="Gene3D" id="2.60.40.10">
    <property type="entry name" value="Immunoglobulins"/>
    <property type="match status" value="3"/>
</dbReference>
<dbReference type="InterPro" id="IPR035986">
    <property type="entry name" value="PKD_dom_sf"/>
</dbReference>
<feature type="chain" id="PRO_5045772057" evidence="1">
    <location>
        <begin position="23"/>
        <end position="644"/>
    </location>
</feature>
<protein>
    <submittedName>
        <fullName evidence="2">Gliding motility-associated C-terminal domain-containing protein</fullName>
    </submittedName>
</protein>